<reference evidence="3 4" key="1">
    <citation type="submission" date="2016-10" db="EMBL/GenBank/DDBJ databases">
        <authorList>
            <person name="de Groot N.N."/>
        </authorList>
    </citation>
    <scope>NUCLEOTIDE SEQUENCE [LARGE SCALE GENOMIC DNA]</scope>
    <source>
        <strain evidence="3 4">DSM 44215</strain>
    </source>
</reference>
<evidence type="ECO:0000313" key="3">
    <source>
        <dbReference type="EMBL" id="SDU36586.1"/>
    </source>
</evidence>
<dbReference type="Gene3D" id="2.30.110.10">
    <property type="entry name" value="Electron Transport, Fmn-binding Protein, Chain A"/>
    <property type="match status" value="1"/>
</dbReference>
<dbReference type="NCBIfam" id="TIGR00026">
    <property type="entry name" value="hi_GC_TIGR00026"/>
    <property type="match status" value="1"/>
</dbReference>
<organism evidence="3 4">
    <name type="scientific">Gordonia westfalica</name>
    <dbReference type="NCBI Taxonomy" id="158898"/>
    <lineage>
        <taxon>Bacteria</taxon>
        <taxon>Bacillati</taxon>
        <taxon>Actinomycetota</taxon>
        <taxon>Actinomycetes</taxon>
        <taxon>Mycobacteriales</taxon>
        <taxon>Gordoniaceae</taxon>
        <taxon>Gordonia</taxon>
    </lineage>
</organism>
<comment type="catalytic activity">
    <reaction evidence="2">
        <text>oxidized coenzyme F420-(gamma-L-Glu)(n) + a quinol + H(+) = reduced coenzyme F420-(gamma-L-Glu)(n) + a quinone</text>
        <dbReference type="Rhea" id="RHEA:39663"/>
        <dbReference type="Rhea" id="RHEA-COMP:12939"/>
        <dbReference type="Rhea" id="RHEA-COMP:14378"/>
        <dbReference type="ChEBI" id="CHEBI:15378"/>
        <dbReference type="ChEBI" id="CHEBI:24646"/>
        <dbReference type="ChEBI" id="CHEBI:132124"/>
        <dbReference type="ChEBI" id="CHEBI:133980"/>
        <dbReference type="ChEBI" id="CHEBI:139511"/>
    </reaction>
</comment>
<dbReference type="PANTHER" id="PTHR39428">
    <property type="entry name" value="F420H(2)-DEPENDENT QUINONE REDUCTASE RV1261C"/>
    <property type="match status" value="1"/>
</dbReference>
<dbReference type="GO" id="GO:0005886">
    <property type="term" value="C:plasma membrane"/>
    <property type="evidence" value="ECO:0007669"/>
    <property type="project" value="TreeGrafter"/>
</dbReference>
<proteinExistence type="inferred from homology"/>
<comment type="similarity">
    <text evidence="1">Belongs to the F420H(2)-dependent quinone reductase family.</text>
</comment>
<dbReference type="GO" id="GO:0016491">
    <property type="term" value="F:oxidoreductase activity"/>
    <property type="evidence" value="ECO:0007669"/>
    <property type="project" value="InterPro"/>
</dbReference>
<dbReference type="InterPro" id="IPR012349">
    <property type="entry name" value="Split_barrel_FMN-bd"/>
</dbReference>
<protein>
    <submittedName>
        <fullName evidence="3">Deazaflavin-dependent oxidoreductase, nitroreductase family</fullName>
    </submittedName>
</protein>
<dbReference type="RefSeq" id="WP_074849172.1">
    <property type="nucleotide sequence ID" value="NZ_FNLM01000034.1"/>
</dbReference>
<dbReference type="EMBL" id="FNLM01000034">
    <property type="protein sequence ID" value="SDU36586.1"/>
    <property type="molecule type" value="Genomic_DNA"/>
</dbReference>
<dbReference type="Pfam" id="PF04075">
    <property type="entry name" value="F420H2_quin_red"/>
    <property type="match status" value="1"/>
</dbReference>
<dbReference type="GO" id="GO:0070967">
    <property type="term" value="F:coenzyme F420 binding"/>
    <property type="evidence" value="ECO:0007669"/>
    <property type="project" value="TreeGrafter"/>
</dbReference>
<gene>
    <name evidence="3" type="ORF">SAMN04488548_134737</name>
</gene>
<dbReference type="Proteomes" id="UP000183180">
    <property type="component" value="Unassembled WGS sequence"/>
</dbReference>
<accession>A0A1H2HY21</accession>
<dbReference type="OrthoDB" id="8225825at2"/>
<sequence>MSFETSTGTRGGRVPKGPLMRIVNTIVTPRIRRKGQFGGSNALVLHTTGAKSGKERSNPLAWFPGPDGSWLIVASANGAVNNPGWYHNLKANPDEARIEVDGKTVEVRAQQLHGDERAAAWKQISENERFAGYQEKTDRELPIIKLTPR</sequence>
<dbReference type="STRING" id="158898.SAMN04488548_134737"/>
<evidence type="ECO:0000256" key="1">
    <source>
        <dbReference type="ARBA" id="ARBA00008710"/>
    </source>
</evidence>
<name>A0A1H2HY21_9ACTN</name>
<evidence type="ECO:0000313" key="4">
    <source>
        <dbReference type="Proteomes" id="UP000183180"/>
    </source>
</evidence>
<dbReference type="InterPro" id="IPR004378">
    <property type="entry name" value="F420H2_quin_Rdtase"/>
</dbReference>
<evidence type="ECO:0000256" key="2">
    <source>
        <dbReference type="ARBA" id="ARBA00049106"/>
    </source>
</evidence>
<dbReference type="PANTHER" id="PTHR39428:SF1">
    <property type="entry name" value="F420H(2)-DEPENDENT QUINONE REDUCTASE RV1261C"/>
    <property type="match status" value="1"/>
</dbReference>
<dbReference type="AlphaFoldDB" id="A0A1H2HY21"/>